<comment type="caution">
    <text evidence="2">The sequence shown here is derived from an EMBL/GenBank/DDBJ whole genome shotgun (WGS) entry which is preliminary data.</text>
</comment>
<evidence type="ECO:0000313" key="3">
    <source>
        <dbReference type="Proteomes" id="UP000228484"/>
    </source>
</evidence>
<accession>A0A2G6Q7K8</accession>
<keyword evidence="3" id="KW-1185">Reference proteome</keyword>
<dbReference type="Proteomes" id="UP000228484">
    <property type="component" value="Unassembled WGS sequence"/>
</dbReference>
<keyword evidence="1" id="KW-0812">Transmembrane</keyword>
<evidence type="ECO:0000313" key="2">
    <source>
        <dbReference type="EMBL" id="PIE92807.1"/>
    </source>
</evidence>
<evidence type="ECO:0000256" key="1">
    <source>
        <dbReference type="SAM" id="Phobius"/>
    </source>
</evidence>
<name>A0A2G6Q7K8_9BACI</name>
<dbReference type="RefSeq" id="WP_098205088.1">
    <property type="nucleotide sequence ID" value="NZ_NWUW01000026.1"/>
</dbReference>
<reference evidence="2 3" key="1">
    <citation type="submission" date="2017-09" db="EMBL/GenBank/DDBJ databases">
        <title>Biocontrol bacteria screening and application from spent mushroom substrate.</title>
        <authorList>
            <person name="Sun X."/>
        </authorList>
    </citation>
    <scope>NUCLEOTIDE SEQUENCE [LARGE SCALE GENOMIC DNA]</scope>
    <source>
        <strain evidence="2 3">100374</strain>
    </source>
</reference>
<keyword evidence="1" id="KW-0472">Membrane</keyword>
<keyword evidence="1" id="KW-1133">Transmembrane helix</keyword>
<sequence>MDIVWSLVLLLLVISVLIVEFKFKTWKFSKYYAISVMLLVIIAFYTIPSFHNHMLEVIKGLG</sequence>
<organism evidence="2 3">
    <name type="scientific">Bacillus fungorum</name>
    <dbReference type="NCBI Taxonomy" id="2039284"/>
    <lineage>
        <taxon>Bacteria</taxon>
        <taxon>Bacillati</taxon>
        <taxon>Bacillota</taxon>
        <taxon>Bacilli</taxon>
        <taxon>Bacillales</taxon>
        <taxon>Bacillaceae</taxon>
        <taxon>Bacillus</taxon>
    </lineage>
</organism>
<proteinExistence type="predicted"/>
<feature type="transmembrane region" description="Helical" evidence="1">
    <location>
        <begin position="28"/>
        <end position="47"/>
    </location>
</feature>
<protein>
    <submittedName>
        <fullName evidence="2">Uncharacterized protein</fullName>
    </submittedName>
</protein>
<gene>
    <name evidence="2" type="ORF">CO726_24895</name>
</gene>
<dbReference type="EMBL" id="NWUW01000026">
    <property type="protein sequence ID" value="PIE92807.1"/>
    <property type="molecule type" value="Genomic_DNA"/>
</dbReference>
<dbReference type="AlphaFoldDB" id="A0A2G6Q7K8"/>